<sequence length="65" mass="7272">MPADPAQLYPRYPDRISGSEAYIIRHFARENGITPAQVHQLLRKCGSDRARLTAAAKALRGHARM</sequence>
<evidence type="ECO:0000313" key="1">
    <source>
        <dbReference type="EMBL" id="RJT41340.1"/>
    </source>
</evidence>
<protein>
    <submittedName>
        <fullName evidence="1">DUF3606 domain-containing protein</fullName>
    </submittedName>
</protein>
<evidence type="ECO:0000313" key="2">
    <source>
        <dbReference type="Proteomes" id="UP000272706"/>
    </source>
</evidence>
<keyword evidence="2" id="KW-1185">Reference proteome</keyword>
<dbReference type="EMBL" id="QZWZ01000003">
    <property type="protein sequence ID" value="RJT41340.1"/>
    <property type="molecule type" value="Genomic_DNA"/>
</dbReference>
<comment type="caution">
    <text evidence="1">The sequence shown here is derived from an EMBL/GenBank/DDBJ whole genome shotgun (WGS) entry which is preliminary data.</text>
</comment>
<dbReference type="Proteomes" id="UP000272706">
    <property type="component" value="Unassembled WGS sequence"/>
</dbReference>
<proteinExistence type="predicted"/>
<name>A0A3A5KX64_9HYPH</name>
<gene>
    <name evidence="1" type="ORF">D3227_05965</name>
</gene>
<reference evidence="1 2" key="1">
    <citation type="submission" date="2018-09" db="EMBL/GenBank/DDBJ databases">
        <title>Mesorhizobium carmichaelinearum sp. nov. isolated from Carmichaelinea spp. root nodules in New Zealand.</title>
        <authorList>
            <person name="De Meyer S.E."/>
        </authorList>
    </citation>
    <scope>NUCLEOTIDE SEQUENCE [LARGE SCALE GENOMIC DNA]</scope>
    <source>
        <strain evidence="1 2">ICMP19557</strain>
    </source>
</reference>
<organism evidence="1 2">
    <name type="scientific">Mesorhizobium waimense</name>
    <dbReference type="NCBI Taxonomy" id="1300307"/>
    <lineage>
        <taxon>Bacteria</taxon>
        <taxon>Pseudomonadati</taxon>
        <taxon>Pseudomonadota</taxon>
        <taxon>Alphaproteobacteria</taxon>
        <taxon>Hyphomicrobiales</taxon>
        <taxon>Phyllobacteriaceae</taxon>
        <taxon>Mesorhizobium</taxon>
    </lineage>
</organism>
<accession>A0A3A5KX64</accession>
<dbReference type="OrthoDB" id="8238029at2"/>
<dbReference type="AlphaFoldDB" id="A0A3A5KX64"/>